<dbReference type="PANTHER" id="PTHR31973:SF189">
    <property type="entry name" value="TRANSPOSASE, MUDR, PLANT, MULE TRANSPOSASE DOMAIN PROTEIN-RELATED"/>
    <property type="match status" value="1"/>
</dbReference>
<comment type="caution">
    <text evidence="1">The sequence shown here is derived from an EMBL/GenBank/DDBJ whole genome shotgun (WGS) entry which is preliminary data.</text>
</comment>
<evidence type="ECO:0000313" key="2">
    <source>
        <dbReference type="Proteomes" id="UP000824120"/>
    </source>
</evidence>
<protein>
    <submittedName>
        <fullName evidence="1">Uncharacterized protein</fullName>
    </submittedName>
</protein>
<keyword evidence="2" id="KW-1185">Reference proteome</keyword>
<gene>
    <name evidence="1" type="ORF">H5410_047568</name>
</gene>
<organism evidence="1 2">
    <name type="scientific">Solanum commersonii</name>
    <name type="common">Commerson's wild potato</name>
    <name type="synonym">Commerson's nightshade</name>
    <dbReference type="NCBI Taxonomy" id="4109"/>
    <lineage>
        <taxon>Eukaryota</taxon>
        <taxon>Viridiplantae</taxon>
        <taxon>Streptophyta</taxon>
        <taxon>Embryophyta</taxon>
        <taxon>Tracheophyta</taxon>
        <taxon>Spermatophyta</taxon>
        <taxon>Magnoliopsida</taxon>
        <taxon>eudicotyledons</taxon>
        <taxon>Gunneridae</taxon>
        <taxon>Pentapetalae</taxon>
        <taxon>asterids</taxon>
        <taxon>lamiids</taxon>
        <taxon>Solanales</taxon>
        <taxon>Solanaceae</taxon>
        <taxon>Solanoideae</taxon>
        <taxon>Solaneae</taxon>
        <taxon>Solanum</taxon>
    </lineage>
</organism>
<name>A0A9J5XJ19_SOLCO</name>
<dbReference type="OrthoDB" id="1918246at2759"/>
<sequence>MKDLFVDFMFHDGDNFEETISVPNIIHYSEAYLIECKYGRDAELESGSSDNDNCGDDEYNVDEGPGFKVKTLKTNHNCQDVFKNPRACTTTLAQYFKSKVQNNPQYKLKNMRQNLKDQFNLTACSSKLKRAKRMDLQKLQGSFLDDYNRIEVYANEHRLSNPGSDIVINLSKDGLKQDLTEGSMQGTTFGVYGTRFPELLLPIGMNGETVTFLSDMQKIAQLCSVDFNGDLGYEVSEGEDRHTVNLAEKKTEYEEEVEEEKAYEEVYDVNSSVPQPTQEEEYYFMPTPNNSMNHLVLLESLKVIQI</sequence>
<evidence type="ECO:0000313" key="1">
    <source>
        <dbReference type="EMBL" id="KAG5587134.1"/>
    </source>
</evidence>
<reference evidence="1 2" key="1">
    <citation type="submission" date="2020-09" db="EMBL/GenBank/DDBJ databases">
        <title>De no assembly of potato wild relative species, Solanum commersonii.</title>
        <authorList>
            <person name="Cho K."/>
        </authorList>
    </citation>
    <scope>NUCLEOTIDE SEQUENCE [LARGE SCALE GENOMIC DNA]</scope>
    <source>
        <strain evidence="1">LZ3.2</strain>
        <tissue evidence="1">Leaf</tissue>
    </source>
</reference>
<proteinExistence type="predicted"/>
<dbReference type="AlphaFoldDB" id="A0A9J5XJ19"/>
<dbReference type="EMBL" id="JACXVP010000009">
    <property type="protein sequence ID" value="KAG5587134.1"/>
    <property type="molecule type" value="Genomic_DNA"/>
</dbReference>
<accession>A0A9J5XJ19</accession>
<dbReference type="Proteomes" id="UP000824120">
    <property type="component" value="Chromosome 9"/>
</dbReference>
<dbReference type="PANTHER" id="PTHR31973">
    <property type="entry name" value="POLYPROTEIN, PUTATIVE-RELATED"/>
    <property type="match status" value="1"/>
</dbReference>